<evidence type="ECO:0000256" key="14">
    <source>
        <dbReference type="ARBA" id="ARBA00033459"/>
    </source>
</evidence>
<feature type="region of interest" description="Disordered" evidence="16">
    <location>
        <begin position="202"/>
        <end position="270"/>
    </location>
</feature>
<name>A0ABR4KD94_9EURO</name>
<dbReference type="SUPFAM" id="SSF52743">
    <property type="entry name" value="Subtilisin-like"/>
    <property type="match status" value="1"/>
</dbReference>
<evidence type="ECO:0000313" key="18">
    <source>
        <dbReference type="EMBL" id="KAL2850248.1"/>
    </source>
</evidence>
<evidence type="ECO:0000256" key="9">
    <source>
        <dbReference type="ARBA" id="ARBA00023145"/>
    </source>
</evidence>
<keyword evidence="6" id="KW-0732">Signal</keyword>
<dbReference type="InterPro" id="IPR036770">
    <property type="entry name" value="Ankyrin_rpt-contain_sf"/>
</dbReference>
<dbReference type="PROSITE" id="PS51892">
    <property type="entry name" value="SUBTILASE"/>
    <property type="match status" value="1"/>
</dbReference>
<evidence type="ECO:0000256" key="2">
    <source>
        <dbReference type="ARBA" id="ARBA00011073"/>
    </source>
</evidence>
<accession>A0ABR4KD94</accession>
<evidence type="ECO:0000256" key="4">
    <source>
        <dbReference type="ARBA" id="ARBA00019429"/>
    </source>
</evidence>
<gene>
    <name evidence="18" type="ORF">BJY01DRAFT_245559</name>
</gene>
<dbReference type="InterPro" id="IPR000209">
    <property type="entry name" value="Peptidase_S8/S53_dom"/>
</dbReference>
<dbReference type="Gene3D" id="3.40.50.200">
    <property type="entry name" value="Peptidase S8/S53 domain"/>
    <property type="match status" value="1"/>
</dbReference>
<comment type="catalytic activity">
    <reaction evidence="1">
        <text>Hydrolysis of proteins with broad specificity, and of Bz-Arg-OEt &gt; Ac-Tyr-OEt. Does not hydrolyze peptide amides.</text>
        <dbReference type="EC" id="3.4.21.63"/>
    </reaction>
</comment>
<dbReference type="PANTHER" id="PTHR43806">
    <property type="entry name" value="PEPTIDASE S8"/>
    <property type="match status" value="1"/>
</dbReference>
<dbReference type="PRINTS" id="PR00723">
    <property type="entry name" value="SUBTILISIN"/>
</dbReference>
<evidence type="ECO:0000313" key="19">
    <source>
        <dbReference type="Proteomes" id="UP001610446"/>
    </source>
</evidence>
<organism evidence="18 19">
    <name type="scientific">Aspergillus pseudoustus</name>
    <dbReference type="NCBI Taxonomy" id="1810923"/>
    <lineage>
        <taxon>Eukaryota</taxon>
        <taxon>Fungi</taxon>
        <taxon>Dikarya</taxon>
        <taxon>Ascomycota</taxon>
        <taxon>Pezizomycotina</taxon>
        <taxon>Eurotiomycetes</taxon>
        <taxon>Eurotiomycetidae</taxon>
        <taxon>Eurotiales</taxon>
        <taxon>Aspergillaceae</taxon>
        <taxon>Aspergillus</taxon>
        <taxon>Aspergillus subgen. Nidulantes</taxon>
    </lineage>
</organism>
<evidence type="ECO:0000256" key="7">
    <source>
        <dbReference type="ARBA" id="ARBA00022801"/>
    </source>
</evidence>
<evidence type="ECO:0000256" key="3">
    <source>
        <dbReference type="ARBA" id="ARBA00011951"/>
    </source>
</evidence>
<feature type="domain" description="Peptidase S8/S53" evidence="17">
    <location>
        <begin position="663"/>
        <end position="880"/>
    </location>
</feature>
<dbReference type="InterPro" id="IPR015500">
    <property type="entry name" value="Peptidase_S8_subtilisin-rel"/>
</dbReference>
<evidence type="ECO:0000256" key="5">
    <source>
        <dbReference type="ARBA" id="ARBA00022670"/>
    </source>
</evidence>
<evidence type="ECO:0000256" key="15">
    <source>
        <dbReference type="PROSITE-ProRule" id="PRU01240"/>
    </source>
</evidence>
<keyword evidence="9" id="KW-0865">Zymogen</keyword>
<protein>
    <recommendedName>
        <fullName evidence="4">Alkaline protease 1</fullName>
        <ecNumber evidence="3">3.4.21.63</ecNumber>
    </recommendedName>
    <alternativeName>
        <fullName evidence="14">Aspergillopeptidase B</fullName>
    </alternativeName>
    <alternativeName>
        <fullName evidence="13">Aspergillus proteinase B</fullName>
    </alternativeName>
    <alternativeName>
        <fullName evidence="12">Elastase</fullName>
    </alternativeName>
    <alternativeName>
        <fullName evidence="11">Elastinolytic serine proteinase</fullName>
    </alternativeName>
    <alternativeName>
        <fullName evidence="10">Oryzin</fullName>
    </alternativeName>
</protein>
<evidence type="ECO:0000256" key="6">
    <source>
        <dbReference type="ARBA" id="ARBA00022729"/>
    </source>
</evidence>
<evidence type="ECO:0000256" key="1">
    <source>
        <dbReference type="ARBA" id="ARBA00001242"/>
    </source>
</evidence>
<comment type="similarity">
    <text evidence="2 15">Belongs to the peptidase S8 family.</text>
</comment>
<dbReference type="InterPro" id="IPR036852">
    <property type="entry name" value="Peptidase_S8/S53_dom_sf"/>
</dbReference>
<reference evidence="18 19" key="1">
    <citation type="submission" date="2024-07" db="EMBL/GenBank/DDBJ databases">
        <title>Section-level genome sequencing and comparative genomics of Aspergillus sections Usti and Cavernicolus.</title>
        <authorList>
            <consortium name="Lawrence Berkeley National Laboratory"/>
            <person name="Nybo J.L."/>
            <person name="Vesth T.C."/>
            <person name="Theobald S."/>
            <person name="Frisvad J.C."/>
            <person name="Larsen T.O."/>
            <person name="Kjaerboelling I."/>
            <person name="Rothschild-Mancinelli K."/>
            <person name="Lyhne E.K."/>
            <person name="Kogle M.E."/>
            <person name="Barry K."/>
            <person name="Clum A."/>
            <person name="Na H."/>
            <person name="Ledsgaard L."/>
            <person name="Lin J."/>
            <person name="Lipzen A."/>
            <person name="Kuo A."/>
            <person name="Riley R."/>
            <person name="Mondo S."/>
            <person name="Labutti K."/>
            <person name="Haridas S."/>
            <person name="Pangalinan J."/>
            <person name="Salamov A.A."/>
            <person name="Simmons B.A."/>
            <person name="Magnuson J.K."/>
            <person name="Chen J."/>
            <person name="Drula E."/>
            <person name="Henrissat B."/>
            <person name="Wiebenga A."/>
            <person name="Lubbers R.J."/>
            <person name="Gomes A.C."/>
            <person name="Makela M.R."/>
            <person name="Stajich J."/>
            <person name="Grigoriev I.V."/>
            <person name="Mortensen U.H."/>
            <person name="De Vries R.P."/>
            <person name="Baker S.E."/>
            <person name="Andersen M.R."/>
        </authorList>
    </citation>
    <scope>NUCLEOTIDE SEQUENCE [LARGE SCALE GENOMIC DNA]</scope>
    <source>
        <strain evidence="18 19">CBS 123904</strain>
    </source>
</reference>
<keyword evidence="7 15" id="KW-0378">Hydrolase</keyword>
<evidence type="ECO:0000256" key="8">
    <source>
        <dbReference type="ARBA" id="ARBA00022825"/>
    </source>
</evidence>
<keyword evidence="8 15" id="KW-0720">Serine protease</keyword>
<dbReference type="Pfam" id="PF00082">
    <property type="entry name" value="Peptidase_S8"/>
    <property type="match status" value="1"/>
</dbReference>
<dbReference type="InterPro" id="IPR050131">
    <property type="entry name" value="Peptidase_S8_subtilisin-like"/>
</dbReference>
<keyword evidence="19" id="KW-1185">Reference proteome</keyword>
<evidence type="ECO:0000259" key="17">
    <source>
        <dbReference type="Pfam" id="PF00082"/>
    </source>
</evidence>
<feature type="active site" description="Charge relay system" evidence="15">
    <location>
        <position position="866"/>
    </location>
</feature>
<evidence type="ECO:0000256" key="13">
    <source>
        <dbReference type="ARBA" id="ARBA00033045"/>
    </source>
</evidence>
<proteinExistence type="inferred from homology"/>
<dbReference type="SUPFAM" id="SSF48403">
    <property type="entry name" value="Ankyrin repeat"/>
    <property type="match status" value="1"/>
</dbReference>
<evidence type="ECO:0000256" key="11">
    <source>
        <dbReference type="ARBA" id="ARBA00031429"/>
    </source>
</evidence>
<feature type="active site" description="Charge relay system" evidence="15">
    <location>
        <position position="710"/>
    </location>
</feature>
<sequence>MSLYSANVIRADDASDTEDETNQEFLKIVNEAENINIRDEEVAKNFEYAHAGEFTKCDTAERTILHCMTEYPIKRGTPKHDLLKWLLERWPHLLTMKDSNKMTPIQCALKGRKKIRAVFVETALECAREDILRVALGVCNGENYNSLHLAIQAEFRSTELLISKCPDDVFRQQDLVDKNTPLHLAMRRTVVDTIPPIVHPRVAPRAISLDHQKESEEKSASQRKKTDKMAETGLPDRPAKENVKGKMMAPAQSKEGGAKGAGNEDNLLPPISPIARRASGFPVSPAAPAPLPAKQSAPIAEFYLPDVVRKLVIQYPDSLTLKNNKQRTPYQERLDFINNSSAGGSSKASDSGATLTEKAAGEDAIAQYLKYHCLRAMDREKAIKILYERGKDRHIEFDLSGLPTPSIYDTYLERLAKHLEFEDCLQYVALPRLTVERDPRTVSSGRKGWIQGLAEGKEVDCIGLTDAQYIFQWLAVAKSVKKIIKVIVIDDNEIPHSEEAIEKCVSQFEVEIWDWRKFDISSDTIYASAKDVRVVNLYSSGNNAIMREWAGEDGLARLEKVWHLQLESIFGIPSSLTMQGLETANRRERNIDRFKETFAKNWKRRHSQHRSQPEIKIVLDDQVKSIASGFQGGAAAQNIPIWLQCMDMFADYIAGIADAGEEEIRVAVIDDGVDGFQEHIAENIIAGVSFCRYSDGGDLMNAYYVPSGGHGTMMASLVCRVCPHAKLLIARLDEYKGQNNKRFITARSAALAVHWAIQKRAHIISMSWTIESQPGELDTIEFKQAIEQANAKGIILLCAFSDQGNVASTNCLPGAWQYPMTIGAATSYGSACTWVNKNSVNFLFPGDQVMIDRNPKDSAKPESGSSMATGLAAGLAALLLYIAQLVDGKLFLELRQPDKMKAAFAVMCGDSKYVAVEKWFPRQVAEDDDWAWDAGDGRSKLTKLLELIVGNMGR</sequence>
<dbReference type="Proteomes" id="UP001610446">
    <property type="component" value="Unassembled WGS sequence"/>
</dbReference>
<dbReference type="Gene3D" id="1.25.40.20">
    <property type="entry name" value="Ankyrin repeat-containing domain"/>
    <property type="match status" value="1"/>
</dbReference>
<comment type="caution">
    <text evidence="18">The sequence shown here is derived from an EMBL/GenBank/DDBJ whole genome shotgun (WGS) entry which is preliminary data.</text>
</comment>
<evidence type="ECO:0000256" key="10">
    <source>
        <dbReference type="ARBA" id="ARBA00031236"/>
    </source>
</evidence>
<dbReference type="PANTHER" id="PTHR43806:SF58">
    <property type="entry name" value="ALKALINE PROTEASE 1-RELATED"/>
    <property type="match status" value="1"/>
</dbReference>
<feature type="active site" description="Charge relay system" evidence="15">
    <location>
        <position position="670"/>
    </location>
</feature>
<dbReference type="EC" id="3.4.21.63" evidence="3"/>
<evidence type="ECO:0000256" key="12">
    <source>
        <dbReference type="ARBA" id="ARBA00031855"/>
    </source>
</evidence>
<dbReference type="EMBL" id="JBFXLU010000038">
    <property type="protein sequence ID" value="KAL2850248.1"/>
    <property type="molecule type" value="Genomic_DNA"/>
</dbReference>
<keyword evidence="5 15" id="KW-0645">Protease</keyword>
<evidence type="ECO:0000256" key="16">
    <source>
        <dbReference type="SAM" id="MobiDB-lite"/>
    </source>
</evidence>
<feature type="compositionally biased region" description="Basic and acidic residues" evidence="16">
    <location>
        <begin position="208"/>
        <end position="220"/>
    </location>
</feature>